<keyword evidence="2" id="KW-0732">Signal</keyword>
<evidence type="ECO:0000313" key="5">
    <source>
        <dbReference type="Proteomes" id="UP000831785"/>
    </source>
</evidence>
<accession>A0ABY4FBS5</accession>
<dbReference type="InterPro" id="IPR008640">
    <property type="entry name" value="Adhesin_Head_dom"/>
</dbReference>
<dbReference type="PROSITE" id="PS51688">
    <property type="entry name" value="ICA"/>
    <property type="match status" value="1"/>
</dbReference>
<evidence type="ECO:0000259" key="3">
    <source>
        <dbReference type="PROSITE" id="PS51688"/>
    </source>
</evidence>
<dbReference type="RefSeq" id="WP_244718915.1">
    <property type="nucleotide sequence ID" value="NZ_CP095049.1"/>
</dbReference>
<dbReference type="InterPro" id="IPR030392">
    <property type="entry name" value="S74_ICA"/>
</dbReference>
<reference evidence="4 5" key="1">
    <citation type="submission" date="2022-04" db="EMBL/GenBank/DDBJ databases">
        <title>Hymenobacter sp. isolated from the air.</title>
        <authorList>
            <person name="Won M."/>
            <person name="Lee C.-M."/>
            <person name="Woen H.-Y."/>
            <person name="Kwon S.-W."/>
        </authorList>
    </citation>
    <scope>NUCLEOTIDE SEQUENCE [LARGE SCALE GENOMIC DNA]</scope>
    <source>
        <strain evidence="5">5116 S-27</strain>
    </source>
</reference>
<protein>
    <submittedName>
        <fullName evidence="4">Tail fiber domain-containing protein</fullName>
    </submittedName>
</protein>
<feature type="domain" description="Peptidase S74" evidence="3">
    <location>
        <begin position="339"/>
        <end position="432"/>
    </location>
</feature>
<proteinExistence type="predicted"/>
<dbReference type="Gene3D" id="2.150.10.10">
    <property type="entry name" value="Serralysin-like metalloprotease, C-terminal"/>
    <property type="match status" value="1"/>
</dbReference>
<feature type="signal peptide" evidence="2">
    <location>
        <begin position="1"/>
        <end position="23"/>
    </location>
</feature>
<evidence type="ECO:0000313" key="4">
    <source>
        <dbReference type="EMBL" id="UOQ53532.1"/>
    </source>
</evidence>
<keyword evidence="5" id="KW-1185">Reference proteome</keyword>
<dbReference type="SUPFAM" id="SSF101967">
    <property type="entry name" value="Adhesin YadA, collagen-binding domain"/>
    <property type="match status" value="1"/>
</dbReference>
<gene>
    <name evidence="4" type="ORF">MUN80_01950</name>
</gene>
<dbReference type="Pfam" id="PF05658">
    <property type="entry name" value="YadA_head"/>
    <property type="match status" value="2"/>
</dbReference>
<feature type="coiled-coil region" evidence="1">
    <location>
        <begin position="418"/>
        <end position="477"/>
    </location>
</feature>
<dbReference type="EMBL" id="CP095049">
    <property type="protein sequence ID" value="UOQ53532.1"/>
    <property type="molecule type" value="Genomic_DNA"/>
</dbReference>
<keyword evidence="1" id="KW-0175">Coiled coil</keyword>
<dbReference type="Proteomes" id="UP000831785">
    <property type="component" value="Chromosome"/>
</dbReference>
<organism evidence="4 5">
    <name type="scientific">Hymenobacter cellulosivorans</name>
    <dbReference type="NCBI Taxonomy" id="2932249"/>
    <lineage>
        <taxon>Bacteria</taxon>
        <taxon>Pseudomonadati</taxon>
        <taxon>Bacteroidota</taxon>
        <taxon>Cytophagia</taxon>
        <taxon>Cytophagales</taxon>
        <taxon>Hymenobacteraceae</taxon>
        <taxon>Hymenobacter</taxon>
    </lineage>
</organism>
<feature type="chain" id="PRO_5045346183" evidence="2">
    <location>
        <begin position="24"/>
        <end position="477"/>
    </location>
</feature>
<name>A0ABY4FBS5_9BACT</name>
<dbReference type="Pfam" id="PF13884">
    <property type="entry name" value="Peptidase_S74"/>
    <property type="match status" value="1"/>
</dbReference>
<sequence>MKAPLLTVSAALLLAAPTATVQAQSVGIGTTTPASSAILDVTSPNPATAPQGFLPPRLTQAQRQAIQQPAAGLLVYQTDAPAGLYLYGGSSWSLLPTGTSSGAADNLGNHTAIQPISFTTTAADKLTLTPGGSGGPKIGVSAPDNLDLYAGNLTATSATLRVLTPEDGAWQERLRVDRNGLLAEGETYVGGIPKEGAGIRLMWYPGKAAFRAGRVNGAQWNDNNVGLYSVALGSNSTALGDNSVVLGPSNTARQGSAVAIGEQNVANGYASFALGYRANTNAKPGSFVFGDFSTSNEILSSVNNQATFRVSGGFRIYTNANLLSGVTIAANGSSWETVSDSTKKERLVLADGNQFLARINRMRLGSWNYRGLDPATTRHYGPMAQDFHAAFGRDAIGTIGTDTTINQADFDGVNLIAIQALYRRVLQLEAANARLQEQVKQLQTRQPGPAGSTPATAAALEERLRRLEAQLGAQAQR</sequence>
<evidence type="ECO:0000256" key="1">
    <source>
        <dbReference type="SAM" id="Coils"/>
    </source>
</evidence>
<evidence type="ECO:0000256" key="2">
    <source>
        <dbReference type="SAM" id="SignalP"/>
    </source>
</evidence>
<dbReference type="InterPro" id="IPR011049">
    <property type="entry name" value="Serralysin-like_metalloprot_C"/>
</dbReference>